<sequence>MCVYTATKPYKSLIYFSICVVAFNQGVETADTAPWAVDAFRSPGDGPPPLPSRGAAILIIRVGEPLGRARAGWRSNVDFDIGEGYAVFKEKCIARYEALIAGPEALKKPLALPEDVSSKPRTNLKQTFLYVQRAAQPEQFHRTTARRIEQARLQRVAYETANSIQFGEITAQHLDVVNARRPEASPFEVPADNTT</sequence>
<proteinExistence type="predicted"/>
<evidence type="ECO:0000313" key="2">
    <source>
        <dbReference type="Proteomes" id="UP000018948"/>
    </source>
</evidence>
<evidence type="ECO:0000313" key="1">
    <source>
        <dbReference type="EMBL" id="ETP44006.1"/>
    </source>
</evidence>
<reference evidence="1 2" key="1">
    <citation type="submission" date="2013-11" db="EMBL/GenBank/DDBJ databases">
        <title>The Genome Sequence of Phytophthora parasitica P10297.</title>
        <authorList>
            <consortium name="The Broad Institute Genomics Platform"/>
            <person name="Russ C."/>
            <person name="Tyler B."/>
            <person name="Panabieres F."/>
            <person name="Shan W."/>
            <person name="Tripathy S."/>
            <person name="Grunwald N."/>
            <person name="Machado M."/>
            <person name="Johnson C.S."/>
            <person name="Walker B."/>
            <person name="Young S.K."/>
            <person name="Zeng Q."/>
            <person name="Gargeya S."/>
            <person name="Fitzgerald M."/>
            <person name="Haas B."/>
            <person name="Abouelleil A."/>
            <person name="Allen A.W."/>
            <person name="Alvarado L."/>
            <person name="Arachchi H.M."/>
            <person name="Berlin A.M."/>
            <person name="Chapman S.B."/>
            <person name="Gainer-Dewar J."/>
            <person name="Goldberg J."/>
            <person name="Griggs A."/>
            <person name="Gujja S."/>
            <person name="Hansen M."/>
            <person name="Howarth C."/>
            <person name="Imamovic A."/>
            <person name="Ireland A."/>
            <person name="Larimer J."/>
            <person name="McCowan C."/>
            <person name="Murphy C."/>
            <person name="Pearson M."/>
            <person name="Poon T.W."/>
            <person name="Priest M."/>
            <person name="Roberts A."/>
            <person name="Saif S."/>
            <person name="Shea T."/>
            <person name="Sisk P."/>
            <person name="Sykes S."/>
            <person name="Wortman J."/>
            <person name="Nusbaum C."/>
            <person name="Birren B."/>
        </authorList>
    </citation>
    <scope>NUCLEOTIDE SEQUENCE [LARGE SCALE GENOMIC DNA]</scope>
    <source>
        <strain evidence="1 2">P10297</strain>
    </source>
</reference>
<dbReference type="OrthoDB" id="110881at2759"/>
<dbReference type="EMBL" id="ANIY01001966">
    <property type="protein sequence ID" value="ETP44006.1"/>
    <property type="molecule type" value="Genomic_DNA"/>
</dbReference>
<comment type="caution">
    <text evidence="1">The sequence shown here is derived from an EMBL/GenBank/DDBJ whole genome shotgun (WGS) entry which is preliminary data.</text>
</comment>
<dbReference type="Proteomes" id="UP000018948">
    <property type="component" value="Unassembled WGS sequence"/>
</dbReference>
<name>W2ZAK7_PHYNI</name>
<accession>W2ZAK7</accession>
<gene>
    <name evidence="1" type="ORF">F442_09367</name>
</gene>
<dbReference type="AlphaFoldDB" id="W2ZAK7"/>
<organism evidence="1 2">
    <name type="scientific">Phytophthora nicotianae P10297</name>
    <dbReference type="NCBI Taxonomy" id="1317064"/>
    <lineage>
        <taxon>Eukaryota</taxon>
        <taxon>Sar</taxon>
        <taxon>Stramenopiles</taxon>
        <taxon>Oomycota</taxon>
        <taxon>Peronosporomycetes</taxon>
        <taxon>Peronosporales</taxon>
        <taxon>Peronosporaceae</taxon>
        <taxon>Phytophthora</taxon>
    </lineage>
</organism>
<protein>
    <submittedName>
        <fullName evidence="1">Uncharacterized protein</fullName>
    </submittedName>
</protein>